<evidence type="ECO:0000259" key="15">
    <source>
        <dbReference type="PROSITE" id="PS50048"/>
    </source>
</evidence>
<dbReference type="Pfam" id="PF11951">
    <property type="entry name" value="Fungal_trans_2"/>
    <property type="match status" value="1"/>
</dbReference>
<dbReference type="InterPro" id="IPR036477">
    <property type="entry name" value="Formyl_transf_N_sf"/>
</dbReference>
<dbReference type="InterPro" id="IPR001138">
    <property type="entry name" value="Zn2Cys6_DnaBD"/>
</dbReference>
<dbReference type="HAMAP" id="MF_01930">
    <property type="entry name" value="PurN"/>
    <property type="match status" value="1"/>
</dbReference>
<dbReference type="PROSITE" id="PS50048">
    <property type="entry name" value="ZN2_CY6_FUNGAL_2"/>
    <property type="match status" value="1"/>
</dbReference>
<feature type="compositionally biased region" description="Pro residues" evidence="14">
    <location>
        <begin position="300"/>
        <end position="312"/>
    </location>
</feature>
<evidence type="ECO:0000256" key="7">
    <source>
        <dbReference type="ARBA" id="ARBA00023125"/>
    </source>
</evidence>
<dbReference type="EMBL" id="JACBAF010002187">
    <property type="protein sequence ID" value="KAF7164561.1"/>
    <property type="molecule type" value="Genomic_DNA"/>
</dbReference>
<evidence type="ECO:0000256" key="2">
    <source>
        <dbReference type="ARBA" id="ARBA00012254"/>
    </source>
</evidence>
<feature type="compositionally biased region" description="Low complexity" evidence="14">
    <location>
        <begin position="318"/>
        <end position="332"/>
    </location>
</feature>
<evidence type="ECO:0000256" key="5">
    <source>
        <dbReference type="ARBA" id="ARBA00022755"/>
    </source>
</evidence>
<dbReference type="EMBL" id="JACBAD010001990">
    <property type="protein sequence ID" value="KAF7125252.1"/>
    <property type="molecule type" value="Genomic_DNA"/>
</dbReference>
<keyword evidence="9" id="KW-0539">Nucleus</keyword>
<dbReference type="Gene3D" id="4.10.240.10">
    <property type="entry name" value="Zn(2)-C6 fungal-type DNA-binding domain"/>
    <property type="match status" value="1"/>
</dbReference>
<keyword evidence="4" id="KW-0808">Transferase</keyword>
<evidence type="ECO:0000313" key="18">
    <source>
        <dbReference type="Proteomes" id="UP000630445"/>
    </source>
</evidence>
<dbReference type="Pfam" id="PF00551">
    <property type="entry name" value="Formyl_trans_N"/>
    <property type="match status" value="1"/>
</dbReference>
<dbReference type="GO" id="GO:0003677">
    <property type="term" value="F:DNA binding"/>
    <property type="evidence" value="ECO:0007669"/>
    <property type="project" value="UniProtKB-KW"/>
</dbReference>
<dbReference type="AlphaFoldDB" id="A0A8H6UGW3"/>
<comment type="pathway">
    <text evidence="1">Purine metabolism; IMP biosynthesis via de novo pathway; N(2)-formyl-N(1)-(5-phospho-D-ribosyl)glycinamide from N(1)-(5-phospho-D-ribosyl)glycinamide (10-formyl THF route): step 1/1.</text>
</comment>
<evidence type="ECO:0000256" key="11">
    <source>
        <dbReference type="ARBA" id="ARBA00041324"/>
    </source>
</evidence>
<feature type="compositionally biased region" description="Polar residues" evidence="14">
    <location>
        <begin position="468"/>
        <end position="503"/>
    </location>
</feature>
<reference evidence="16" key="1">
    <citation type="submission" date="2020-06" db="EMBL/GenBank/DDBJ databases">
        <title>Draft genome sequences of strains closely related to Aspergillus parafelis and Aspergillus hiratsukae.</title>
        <authorList>
            <person name="Dos Santos R.A.C."/>
            <person name="Rivero-Menendez O."/>
            <person name="Steenwyk J.L."/>
            <person name="Mead M.E."/>
            <person name="Goldman G.H."/>
            <person name="Alastruey-Izquierdo A."/>
            <person name="Rokas A."/>
        </authorList>
    </citation>
    <scope>NUCLEOTIDE SEQUENCE</scope>
    <source>
        <strain evidence="16">CNM-CM5793</strain>
        <strain evidence="17">CNM-CM6106</strain>
    </source>
</reference>
<proteinExistence type="inferred from homology"/>
<evidence type="ECO:0000256" key="14">
    <source>
        <dbReference type="SAM" id="MobiDB-lite"/>
    </source>
</evidence>
<dbReference type="Proteomes" id="UP000662466">
    <property type="component" value="Unassembled WGS sequence"/>
</dbReference>
<dbReference type="CDD" id="cd08645">
    <property type="entry name" value="FMT_core_GART"/>
    <property type="match status" value="1"/>
</dbReference>
<dbReference type="Gene3D" id="3.40.50.170">
    <property type="entry name" value="Formyl transferase, N-terminal domain"/>
    <property type="match status" value="1"/>
</dbReference>
<dbReference type="InterPro" id="IPR004607">
    <property type="entry name" value="GART"/>
</dbReference>
<feature type="compositionally biased region" description="Low complexity" evidence="14">
    <location>
        <begin position="432"/>
        <end position="453"/>
    </location>
</feature>
<dbReference type="CDD" id="cd00067">
    <property type="entry name" value="GAL4"/>
    <property type="match status" value="1"/>
</dbReference>
<dbReference type="SUPFAM" id="SSF53328">
    <property type="entry name" value="Formyltransferase"/>
    <property type="match status" value="1"/>
</dbReference>
<dbReference type="FunFam" id="3.40.50.170:FF:000009">
    <property type="entry name" value="Phosphoribosylglycinamide formyltransferase (Eurofung)"/>
    <property type="match status" value="1"/>
</dbReference>
<dbReference type="InterPro" id="IPR002376">
    <property type="entry name" value="Formyl_transf_N"/>
</dbReference>
<dbReference type="GO" id="GO:0000981">
    <property type="term" value="F:DNA-binding transcription factor activity, RNA polymerase II-specific"/>
    <property type="evidence" value="ECO:0007669"/>
    <property type="project" value="InterPro"/>
</dbReference>
<dbReference type="EC" id="2.1.2.2" evidence="2"/>
<dbReference type="Pfam" id="PF00172">
    <property type="entry name" value="Zn_clus"/>
    <property type="match status" value="1"/>
</dbReference>
<keyword evidence="7" id="KW-0238">DNA-binding</keyword>
<evidence type="ECO:0000256" key="6">
    <source>
        <dbReference type="ARBA" id="ARBA00023015"/>
    </source>
</evidence>
<evidence type="ECO:0000313" key="17">
    <source>
        <dbReference type="EMBL" id="KAF7164561.1"/>
    </source>
</evidence>
<dbReference type="PANTHER" id="PTHR43369">
    <property type="entry name" value="PHOSPHORIBOSYLGLYCINAMIDE FORMYLTRANSFERASE"/>
    <property type="match status" value="1"/>
</dbReference>
<evidence type="ECO:0000256" key="9">
    <source>
        <dbReference type="ARBA" id="ARBA00023242"/>
    </source>
</evidence>
<dbReference type="PANTHER" id="PTHR43369:SF2">
    <property type="entry name" value="PHOSPHORIBOSYLGLYCINAMIDE FORMYLTRANSFERASE"/>
    <property type="match status" value="1"/>
</dbReference>
<dbReference type="InterPro" id="IPR021858">
    <property type="entry name" value="Fun_TF"/>
</dbReference>
<dbReference type="GO" id="GO:0005737">
    <property type="term" value="C:cytoplasm"/>
    <property type="evidence" value="ECO:0007669"/>
    <property type="project" value="TreeGrafter"/>
</dbReference>
<evidence type="ECO:0000256" key="4">
    <source>
        <dbReference type="ARBA" id="ARBA00022679"/>
    </source>
</evidence>
<dbReference type="InterPro" id="IPR036864">
    <property type="entry name" value="Zn2-C6_fun-type_DNA-bd_sf"/>
</dbReference>
<feature type="region of interest" description="Disordered" evidence="14">
    <location>
        <begin position="300"/>
        <end position="343"/>
    </location>
</feature>
<evidence type="ECO:0000256" key="8">
    <source>
        <dbReference type="ARBA" id="ARBA00023163"/>
    </source>
</evidence>
<name>A0A8H6UGW3_9EURO</name>
<organism evidence="16 18">
    <name type="scientific">Aspergillus hiratsukae</name>
    <dbReference type="NCBI Taxonomy" id="1194566"/>
    <lineage>
        <taxon>Eukaryota</taxon>
        <taxon>Fungi</taxon>
        <taxon>Dikarya</taxon>
        <taxon>Ascomycota</taxon>
        <taxon>Pezizomycotina</taxon>
        <taxon>Eurotiomycetes</taxon>
        <taxon>Eurotiomycetidae</taxon>
        <taxon>Eurotiales</taxon>
        <taxon>Aspergillaceae</taxon>
        <taxon>Aspergillus</taxon>
        <taxon>Aspergillus subgen. Fumigati</taxon>
    </lineage>
</organism>
<dbReference type="GO" id="GO:0006189">
    <property type="term" value="P:'de novo' IMP biosynthetic process"/>
    <property type="evidence" value="ECO:0007669"/>
    <property type="project" value="InterPro"/>
</dbReference>
<gene>
    <name evidence="16" type="ORF">CNMCM5793_001430</name>
    <name evidence="17" type="ORF">CNMCM6106_001048</name>
</gene>
<evidence type="ECO:0000256" key="10">
    <source>
        <dbReference type="ARBA" id="ARBA00038440"/>
    </source>
</evidence>
<feature type="region of interest" description="Disordered" evidence="14">
    <location>
        <begin position="372"/>
        <end position="412"/>
    </location>
</feature>
<comment type="similarity">
    <text evidence="10">Belongs to the GART family.</text>
</comment>
<dbReference type="PROSITE" id="PS00463">
    <property type="entry name" value="ZN2_CY6_FUNGAL_1"/>
    <property type="match status" value="1"/>
</dbReference>
<evidence type="ECO:0000256" key="3">
    <source>
        <dbReference type="ARBA" id="ARBA00022076"/>
    </source>
</evidence>
<dbReference type="SUPFAM" id="SSF57701">
    <property type="entry name" value="Zn2/Cys6 DNA-binding domain"/>
    <property type="match status" value="1"/>
</dbReference>
<comment type="caution">
    <text evidence="16">The sequence shown here is derived from an EMBL/GenBank/DDBJ whole genome shotgun (WGS) entry which is preliminary data.</text>
</comment>
<feature type="domain" description="Zn(2)-C6 fungal-type" evidence="15">
    <location>
        <begin position="344"/>
        <end position="374"/>
    </location>
</feature>
<accession>A0A8H6UGW3</accession>
<keyword evidence="5" id="KW-0658">Purine biosynthesis</keyword>
<keyword evidence="18" id="KW-1185">Reference proteome</keyword>
<dbReference type="Proteomes" id="UP000630445">
    <property type="component" value="Unassembled WGS sequence"/>
</dbReference>
<dbReference type="NCBIfam" id="TIGR00639">
    <property type="entry name" value="PurN"/>
    <property type="match status" value="1"/>
</dbReference>
<keyword evidence="8" id="KW-0804">Transcription</keyword>
<dbReference type="GO" id="GO:0004644">
    <property type="term" value="F:phosphoribosylglycinamide formyltransferase activity"/>
    <property type="evidence" value="ECO:0007669"/>
    <property type="project" value="UniProtKB-EC"/>
</dbReference>
<comment type="catalytic activity">
    <reaction evidence="13">
        <text>N(1)-(5-phospho-beta-D-ribosyl)glycinamide + (6R)-10-formyltetrahydrofolate = N(2)-formyl-N(1)-(5-phospho-beta-D-ribosyl)glycinamide + (6S)-5,6,7,8-tetrahydrofolate + H(+)</text>
        <dbReference type="Rhea" id="RHEA:15053"/>
        <dbReference type="ChEBI" id="CHEBI:15378"/>
        <dbReference type="ChEBI" id="CHEBI:57453"/>
        <dbReference type="ChEBI" id="CHEBI:143788"/>
        <dbReference type="ChEBI" id="CHEBI:147286"/>
        <dbReference type="ChEBI" id="CHEBI:195366"/>
        <dbReference type="EC" id="2.1.2.2"/>
    </reaction>
</comment>
<dbReference type="SMART" id="SM00066">
    <property type="entry name" value="GAL4"/>
    <property type="match status" value="1"/>
</dbReference>
<keyword evidence="6" id="KW-0805">Transcription regulation</keyword>
<evidence type="ECO:0000256" key="12">
    <source>
        <dbReference type="ARBA" id="ARBA00041682"/>
    </source>
</evidence>
<sequence>MESPIRLTVLISGNGSNLQAVIDKVSEGQLPAKIVRVTSNRKDAYGLERARRADIPTQYHNLVKYKKQHPATPEGVQAAREEYDAELARLVLADSPDLVACLGFMHVLSPKFLEPLEAKQLKIINLHPALPGAFNGANAIERAHAAWLEGKIDKTGVMIHNVISEVDMGKPILVREIPFVKGVDEDLHAFEQKFHEIEWGVVIEGVQLAINEIRARRGCFGLPVNLPTAYAGIRGSDLRSSLDAIRLATTMAHSFDPAQTPLNGYLPGNMHFQDPNKIPAYPIFGASQYPDSVAFWHNLPPQPPQPGIPAPATPYFSVPPKQQQQPSVSHPVSDQKKHKRTRSGCFTCRSRRIKCDETRPICERCRKGNRDCVYPSPTATGTSSKAGSRSGAKARAHRPPSQGSDSSSHVEPDEFHALEPILDEEEVDEGSVESGTLLSPSTTSLPVSVDPSPFTKQSMQSLRKHRTTQTAPETTHSNTEGSSPSTEASSRLESMSARSASVGLSSQEPLGAVNFSHLPEDLRFYLTFHQEHMTYRHYFMRPPSDQFVHHSIVKFALQYEPLLYAIVGFSAYHHCVHTGTGKLYTFLQYYDKALKLLRKSLASGEPHSEATLITILALTTFEESIGDWVNLIDHHQAAHSLMRELLTPESVKYNELHANIFFWYARFDLIAGILAANEAILGREWYIAREEYDAEQAANFPEDPEKQLQLARSINCRFGLEMASLYAKLSRGMIPIEEFIGQNEQLDRLLEKMKSILETLADPEYTVTSFPNQNPLTEDDFVDPYVPGSLHVGPLWEVNFAWIDYLSTKAMFKYQSLLSVRQSSMAELEHLSLEQCRIIETIERWPDKENGYILAWKHSIGMASMFLPRDHKHVMWARRKFALMEQNGYITPPKFRAGMAALWQLPEINHWWLPNEEGYPEIIREVRSMTEERTTHARDNFRENVRDMRTIFWKLSLDDTESETSPPSAGLETSQR</sequence>
<feature type="region of interest" description="Disordered" evidence="14">
    <location>
        <begin position="425"/>
        <end position="503"/>
    </location>
</feature>
<evidence type="ECO:0000313" key="16">
    <source>
        <dbReference type="EMBL" id="KAF7125252.1"/>
    </source>
</evidence>
<protein>
    <recommendedName>
        <fullName evidence="3">Phosphoribosylglycinamide formyltransferase</fullName>
        <ecNumber evidence="2">2.1.2.2</ecNumber>
    </recommendedName>
    <alternativeName>
        <fullName evidence="12">5'-phosphoribosylglycinamide transformylase</fullName>
    </alternativeName>
    <alternativeName>
        <fullName evidence="11">GAR transformylase</fullName>
    </alternativeName>
</protein>
<feature type="compositionally biased region" description="Low complexity" evidence="14">
    <location>
        <begin position="375"/>
        <end position="391"/>
    </location>
</feature>
<dbReference type="OrthoDB" id="5278208at2759"/>
<evidence type="ECO:0000256" key="1">
    <source>
        <dbReference type="ARBA" id="ARBA00005054"/>
    </source>
</evidence>
<evidence type="ECO:0000256" key="13">
    <source>
        <dbReference type="ARBA" id="ARBA00047664"/>
    </source>
</evidence>
<dbReference type="GO" id="GO:0008270">
    <property type="term" value="F:zinc ion binding"/>
    <property type="evidence" value="ECO:0007669"/>
    <property type="project" value="InterPro"/>
</dbReference>